<dbReference type="AlphaFoldDB" id="A0A1V8ZY79"/>
<feature type="transmembrane region" description="Helical" evidence="1">
    <location>
        <begin position="43"/>
        <end position="61"/>
    </location>
</feature>
<dbReference type="Proteomes" id="UP000192591">
    <property type="component" value="Unassembled WGS sequence"/>
</dbReference>
<dbReference type="InterPro" id="IPR021401">
    <property type="entry name" value="DUF3040"/>
</dbReference>
<accession>A0A1V8ZY79</accession>
<keyword evidence="3" id="KW-1185">Reference proteome</keyword>
<evidence type="ECO:0000313" key="2">
    <source>
        <dbReference type="EMBL" id="OQO89879.1"/>
    </source>
</evidence>
<dbReference type="Pfam" id="PF11239">
    <property type="entry name" value="DUF3040"/>
    <property type="match status" value="1"/>
</dbReference>
<proteinExistence type="predicted"/>
<protein>
    <recommendedName>
        <fullName evidence="4">DUF3040 domain-containing protein</fullName>
    </recommendedName>
</protein>
<keyword evidence="1" id="KW-0812">Transmembrane</keyword>
<keyword evidence="1" id="KW-1133">Transmembrane helix</keyword>
<gene>
    <name evidence="2" type="ORF">B1813_18715</name>
</gene>
<name>A0A1V8ZY79_SACPI</name>
<evidence type="ECO:0000256" key="1">
    <source>
        <dbReference type="SAM" id="Phobius"/>
    </source>
</evidence>
<reference evidence="2 3" key="1">
    <citation type="submission" date="2017-02" db="EMBL/GenBank/DDBJ databases">
        <title>Draft genome of Saccharomonospora sp. 154.</title>
        <authorList>
            <person name="Alonso-Carmona G.S."/>
            <person name="De La Haba R."/>
            <person name="Vera-Gargallo B."/>
            <person name="Sandoval-Trujillo A.H."/>
            <person name="Ramirez-Duran N."/>
            <person name="Ventosa A."/>
        </authorList>
    </citation>
    <scope>NUCLEOTIDE SEQUENCE [LARGE SCALE GENOMIC DNA]</scope>
    <source>
        <strain evidence="2 3">LRS4.154</strain>
    </source>
</reference>
<sequence length="97" mass="10762">MLSHHERRELERIQDWFEHDDPRLARELGQAGASAAGGRRSRLLRYAADAFAVVIVLLGVVTLNFGLIFFGAVCLAGAACLHLTRGDDGVPRHRRLE</sequence>
<keyword evidence="1" id="KW-0472">Membrane</keyword>
<evidence type="ECO:0008006" key="4">
    <source>
        <dbReference type="Google" id="ProtNLM"/>
    </source>
</evidence>
<comment type="caution">
    <text evidence="2">The sequence shown here is derived from an EMBL/GenBank/DDBJ whole genome shotgun (WGS) entry which is preliminary data.</text>
</comment>
<evidence type="ECO:0000313" key="3">
    <source>
        <dbReference type="Proteomes" id="UP000192591"/>
    </source>
</evidence>
<dbReference type="EMBL" id="MWIH01000008">
    <property type="protein sequence ID" value="OQO89879.1"/>
    <property type="molecule type" value="Genomic_DNA"/>
</dbReference>
<organism evidence="2 3">
    <name type="scientific">Saccharomonospora piscinae</name>
    <dbReference type="NCBI Taxonomy" id="687388"/>
    <lineage>
        <taxon>Bacteria</taxon>
        <taxon>Bacillati</taxon>
        <taxon>Actinomycetota</taxon>
        <taxon>Actinomycetes</taxon>
        <taxon>Pseudonocardiales</taxon>
        <taxon>Pseudonocardiaceae</taxon>
        <taxon>Saccharomonospora</taxon>
    </lineage>
</organism>
<dbReference type="RefSeq" id="WP_081194101.1">
    <property type="nucleotide sequence ID" value="NZ_MWIH01000008.1"/>
</dbReference>